<accession>A0ACB9D0T9</accession>
<keyword evidence="2" id="KW-1185">Reference proteome</keyword>
<reference evidence="2" key="1">
    <citation type="journal article" date="2022" name="Mol. Ecol. Resour.">
        <title>The genomes of chicory, endive, great burdock and yacon provide insights into Asteraceae palaeo-polyploidization history and plant inulin production.</title>
        <authorList>
            <person name="Fan W."/>
            <person name="Wang S."/>
            <person name="Wang H."/>
            <person name="Wang A."/>
            <person name="Jiang F."/>
            <person name="Liu H."/>
            <person name="Zhao H."/>
            <person name="Xu D."/>
            <person name="Zhang Y."/>
        </authorList>
    </citation>
    <scope>NUCLEOTIDE SEQUENCE [LARGE SCALE GENOMIC DNA]</scope>
    <source>
        <strain evidence="2">cv. Punajuju</strain>
    </source>
</reference>
<proteinExistence type="predicted"/>
<protein>
    <submittedName>
        <fullName evidence="1">Uncharacterized protein</fullName>
    </submittedName>
</protein>
<reference evidence="1 2" key="2">
    <citation type="journal article" date="2022" name="Mol. Ecol. Resour.">
        <title>The genomes of chicory, endive, great burdock and yacon provide insights into Asteraceae paleo-polyploidization history and plant inulin production.</title>
        <authorList>
            <person name="Fan W."/>
            <person name="Wang S."/>
            <person name="Wang H."/>
            <person name="Wang A."/>
            <person name="Jiang F."/>
            <person name="Liu H."/>
            <person name="Zhao H."/>
            <person name="Xu D."/>
            <person name="Zhang Y."/>
        </authorList>
    </citation>
    <scope>NUCLEOTIDE SEQUENCE [LARGE SCALE GENOMIC DNA]</scope>
    <source>
        <strain evidence="2">cv. Punajuju</strain>
        <tissue evidence="1">Leaves</tissue>
    </source>
</reference>
<gene>
    <name evidence="1" type="ORF">L2E82_30529</name>
</gene>
<name>A0ACB9D0T9_CICIN</name>
<organism evidence="1 2">
    <name type="scientific">Cichorium intybus</name>
    <name type="common">Chicory</name>
    <dbReference type="NCBI Taxonomy" id="13427"/>
    <lineage>
        <taxon>Eukaryota</taxon>
        <taxon>Viridiplantae</taxon>
        <taxon>Streptophyta</taxon>
        <taxon>Embryophyta</taxon>
        <taxon>Tracheophyta</taxon>
        <taxon>Spermatophyta</taxon>
        <taxon>Magnoliopsida</taxon>
        <taxon>eudicotyledons</taxon>
        <taxon>Gunneridae</taxon>
        <taxon>Pentapetalae</taxon>
        <taxon>asterids</taxon>
        <taxon>campanulids</taxon>
        <taxon>Asterales</taxon>
        <taxon>Asteraceae</taxon>
        <taxon>Cichorioideae</taxon>
        <taxon>Cichorieae</taxon>
        <taxon>Cichoriinae</taxon>
        <taxon>Cichorium</taxon>
    </lineage>
</organism>
<sequence>MIPIETFLCSVSKSVRVEPVPEQAAVLPEESEREVVFSPPENVEVADVAAAAEEPELEPVAEVVDEVQEASQLVVESNTKIEEVTKKSYASIVMDFK</sequence>
<dbReference type="Proteomes" id="UP001055811">
    <property type="component" value="Linkage Group LG05"/>
</dbReference>
<dbReference type="EMBL" id="CM042013">
    <property type="protein sequence ID" value="KAI3740110.1"/>
    <property type="molecule type" value="Genomic_DNA"/>
</dbReference>
<comment type="caution">
    <text evidence="1">The sequence shown here is derived from an EMBL/GenBank/DDBJ whole genome shotgun (WGS) entry which is preliminary data.</text>
</comment>
<evidence type="ECO:0000313" key="1">
    <source>
        <dbReference type="EMBL" id="KAI3740110.1"/>
    </source>
</evidence>
<evidence type="ECO:0000313" key="2">
    <source>
        <dbReference type="Proteomes" id="UP001055811"/>
    </source>
</evidence>